<dbReference type="InterPro" id="IPR036286">
    <property type="entry name" value="LexA/Signal_pep-like_sf"/>
</dbReference>
<dbReference type="SUPFAM" id="SSF51306">
    <property type="entry name" value="LexA/Signal peptidase"/>
    <property type="match status" value="1"/>
</dbReference>
<keyword evidence="1" id="KW-0812">Transmembrane</keyword>
<organism evidence="2 3">
    <name type="scientific">Uabimicrobium amorphum</name>
    <dbReference type="NCBI Taxonomy" id="2596890"/>
    <lineage>
        <taxon>Bacteria</taxon>
        <taxon>Pseudomonadati</taxon>
        <taxon>Planctomycetota</taxon>
        <taxon>Candidatus Uabimicrobiia</taxon>
        <taxon>Candidatus Uabimicrobiales</taxon>
        <taxon>Candidatus Uabimicrobiaceae</taxon>
        <taxon>Candidatus Uabimicrobium</taxon>
    </lineage>
</organism>
<keyword evidence="1" id="KW-1133">Transmembrane helix</keyword>
<dbReference type="Proteomes" id="UP000326354">
    <property type="component" value="Chromosome"/>
</dbReference>
<accession>A0A5S9IP49</accession>
<feature type="transmembrane region" description="Helical" evidence="1">
    <location>
        <begin position="89"/>
        <end position="108"/>
    </location>
</feature>
<reference evidence="2 3" key="1">
    <citation type="submission" date="2019-08" db="EMBL/GenBank/DDBJ databases">
        <title>Complete genome sequence of Candidatus Uab amorphum.</title>
        <authorList>
            <person name="Shiratori T."/>
            <person name="Suzuki S."/>
            <person name="Kakizawa Y."/>
            <person name="Ishida K."/>
        </authorList>
    </citation>
    <scope>NUCLEOTIDE SEQUENCE [LARGE SCALE GENOMIC DNA]</scope>
    <source>
        <strain evidence="2 3">SRT547</strain>
    </source>
</reference>
<sequence length="185" mass="21546">MDSIENYLEKVMTSANLFHKDSCRVESELRDHLHEIFDSKNKRNHSKEEVWKMVEQEFGDAQALGQEIAKAKGKFLTYCKKSFLSWKSWVLGIGIVLIFFSMASFFYIKNARLAPILQEDSIVLAWRWVSDYSPGDIVIYKNEGQYRYALVKKIDGKKLLLSRGEQEEISLEKNAIWGKVIVQTR</sequence>
<dbReference type="EMBL" id="AP019860">
    <property type="protein sequence ID" value="BBM85469.1"/>
    <property type="molecule type" value="Genomic_DNA"/>
</dbReference>
<evidence type="ECO:0000313" key="3">
    <source>
        <dbReference type="Proteomes" id="UP000326354"/>
    </source>
</evidence>
<evidence type="ECO:0000313" key="2">
    <source>
        <dbReference type="EMBL" id="BBM85469.1"/>
    </source>
</evidence>
<dbReference type="RefSeq" id="WP_151969570.1">
    <property type="nucleotide sequence ID" value="NZ_AP019860.1"/>
</dbReference>
<keyword evidence="3" id="KW-1185">Reference proteome</keyword>
<keyword evidence="1" id="KW-0472">Membrane</keyword>
<dbReference type="CDD" id="cd06462">
    <property type="entry name" value="Peptidase_S24_S26"/>
    <property type="match status" value="1"/>
</dbReference>
<dbReference type="KEGG" id="uam:UABAM_03838"/>
<proteinExistence type="predicted"/>
<dbReference type="AlphaFoldDB" id="A0A5S9IP49"/>
<gene>
    <name evidence="2" type="ORF">UABAM_03838</name>
</gene>
<protein>
    <submittedName>
        <fullName evidence="2">Uncharacterized protein</fullName>
    </submittedName>
</protein>
<name>A0A5S9IP49_UABAM</name>
<evidence type="ECO:0000256" key="1">
    <source>
        <dbReference type="SAM" id="Phobius"/>
    </source>
</evidence>